<proteinExistence type="predicted"/>
<dbReference type="InterPro" id="IPR001245">
    <property type="entry name" value="Ser-Thr/Tyr_kinase_cat_dom"/>
</dbReference>
<dbReference type="InterPro" id="IPR000719">
    <property type="entry name" value="Prot_kinase_dom"/>
</dbReference>
<dbReference type="InterPro" id="IPR051681">
    <property type="entry name" value="Ser/Thr_Kinases-Pseudokinases"/>
</dbReference>
<dbReference type="SMART" id="SM00220">
    <property type="entry name" value="S_TKc"/>
    <property type="match status" value="1"/>
</dbReference>
<organism evidence="3 4">
    <name type="scientific">Helianthus annuus</name>
    <name type="common">Common sunflower</name>
    <dbReference type="NCBI Taxonomy" id="4232"/>
    <lineage>
        <taxon>Eukaryota</taxon>
        <taxon>Viridiplantae</taxon>
        <taxon>Streptophyta</taxon>
        <taxon>Embryophyta</taxon>
        <taxon>Tracheophyta</taxon>
        <taxon>Spermatophyta</taxon>
        <taxon>Magnoliopsida</taxon>
        <taxon>eudicotyledons</taxon>
        <taxon>Gunneridae</taxon>
        <taxon>Pentapetalae</taxon>
        <taxon>asterids</taxon>
        <taxon>campanulids</taxon>
        <taxon>Asterales</taxon>
        <taxon>Asteraceae</taxon>
        <taxon>Asteroideae</taxon>
        <taxon>Heliantheae alliance</taxon>
        <taxon>Heliantheae</taxon>
        <taxon>Helianthus</taxon>
    </lineage>
</organism>
<evidence type="ECO:0000313" key="3">
    <source>
        <dbReference type="EMBL" id="OTG36099.1"/>
    </source>
</evidence>
<dbReference type="InterPro" id="IPR008271">
    <property type="entry name" value="Ser/Thr_kinase_AS"/>
</dbReference>
<gene>
    <name evidence="3" type="ORF">HannXRQ_Chr01g0003881</name>
</gene>
<keyword evidence="4" id="KW-1185">Reference proteome</keyword>
<dbReference type="PANTHER" id="PTHR44329:SF73">
    <property type="entry name" value="OS01G0201200 PROTEIN"/>
    <property type="match status" value="1"/>
</dbReference>
<evidence type="ECO:0000256" key="1">
    <source>
        <dbReference type="SAM" id="MobiDB-lite"/>
    </source>
</evidence>
<dbReference type="Gene3D" id="3.30.200.20">
    <property type="entry name" value="Phosphorylase Kinase, domain 1"/>
    <property type="match status" value="1"/>
</dbReference>
<dbReference type="InterPro" id="IPR011009">
    <property type="entry name" value="Kinase-like_dom_sf"/>
</dbReference>
<dbReference type="Gene3D" id="1.10.510.10">
    <property type="entry name" value="Transferase(Phosphotransferase) domain 1"/>
    <property type="match status" value="1"/>
</dbReference>
<dbReference type="PRINTS" id="PR00109">
    <property type="entry name" value="TYRKINASE"/>
</dbReference>
<protein>
    <recommendedName>
        <fullName evidence="2">Protein kinase domain-containing protein</fullName>
    </recommendedName>
</protein>
<dbReference type="PANTHER" id="PTHR44329">
    <property type="entry name" value="SERINE/THREONINE-PROTEIN KINASE TNNI3K-RELATED"/>
    <property type="match status" value="1"/>
</dbReference>
<dbReference type="GO" id="GO:0007165">
    <property type="term" value="P:signal transduction"/>
    <property type="evidence" value="ECO:0000318"/>
    <property type="project" value="GO_Central"/>
</dbReference>
<dbReference type="PROSITE" id="PS00108">
    <property type="entry name" value="PROTEIN_KINASE_ST"/>
    <property type="match status" value="1"/>
</dbReference>
<dbReference type="PROSITE" id="PS50011">
    <property type="entry name" value="PROTEIN_KINASE_DOM"/>
    <property type="match status" value="1"/>
</dbReference>
<reference evidence="4" key="1">
    <citation type="journal article" date="2017" name="Nature">
        <title>The sunflower genome provides insights into oil metabolism, flowering and Asterid evolution.</title>
        <authorList>
            <person name="Badouin H."/>
            <person name="Gouzy J."/>
            <person name="Grassa C.J."/>
            <person name="Murat F."/>
            <person name="Staton S.E."/>
            <person name="Cottret L."/>
            <person name="Lelandais-Briere C."/>
            <person name="Owens G.L."/>
            <person name="Carrere S."/>
            <person name="Mayjonade B."/>
            <person name="Legrand L."/>
            <person name="Gill N."/>
            <person name="Kane N.C."/>
            <person name="Bowers J.E."/>
            <person name="Hubner S."/>
            <person name="Bellec A."/>
            <person name="Berard A."/>
            <person name="Berges H."/>
            <person name="Blanchet N."/>
            <person name="Boniface M.C."/>
            <person name="Brunel D."/>
            <person name="Catrice O."/>
            <person name="Chaidir N."/>
            <person name="Claudel C."/>
            <person name="Donnadieu C."/>
            <person name="Faraut T."/>
            <person name="Fievet G."/>
            <person name="Helmstetter N."/>
            <person name="King M."/>
            <person name="Knapp S.J."/>
            <person name="Lai Z."/>
            <person name="Le Paslier M.C."/>
            <person name="Lippi Y."/>
            <person name="Lorenzon L."/>
            <person name="Mandel J.R."/>
            <person name="Marage G."/>
            <person name="Marchand G."/>
            <person name="Marquand E."/>
            <person name="Bret-Mestries E."/>
            <person name="Morien E."/>
            <person name="Nambeesan S."/>
            <person name="Nguyen T."/>
            <person name="Pegot-Espagnet P."/>
            <person name="Pouilly N."/>
            <person name="Raftis F."/>
            <person name="Sallet E."/>
            <person name="Schiex T."/>
            <person name="Thomas J."/>
            <person name="Vandecasteele C."/>
            <person name="Vares D."/>
            <person name="Vear F."/>
            <person name="Vautrin S."/>
            <person name="Crespi M."/>
            <person name="Mangin B."/>
            <person name="Burke J.M."/>
            <person name="Salse J."/>
            <person name="Munos S."/>
            <person name="Vincourt P."/>
            <person name="Rieseberg L.H."/>
            <person name="Langlade N.B."/>
        </authorList>
    </citation>
    <scope>NUCLEOTIDE SEQUENCE [LARGE SCALE GENOMIC DNA]</scope>
    <source>
        <strain evidence="4">cv. SF193</strain>
    </source>
</reference>
<accession>A0A251VL92</accession>
<dbReference type="GO" id="GO:0004674">
    <property type="term" value="F:protein serine/threonine kinase activity"/>
    <property type="evidence" value="ECO:0000318"/>
    <property type="project" value="GO_Central"/>
</dbReference>
<dbReference type="InParanoid" id="A0A251VL92"/>
<dbReference type="SUPFAM" id="SSF56112">
    <property type="entry name" value="Protein kinase-like (PK-like)"/>
    <property type="match status" value="1"/>
</dbReference>
<dbReference type="CDD" id="cd13999">
    <property type="entry name" value="STKc_MAP3K-like"/>
    <property type="match status" value="1"/>
</dbReference>
<feature type="domain" description="Protein kinase" evidence="2">
    <location>
        <begin position="143"/>
        <end position="409"/>
    </location>
</feature>
<feature type="region of interest" description="Disordered" evidence="1">
    <location>
        <begin position="31"/>
        <end position="70"/>
    </location>
</feature>
<dbReference type="GO" id="GO:0005524">
    <property type="term" value="F:ATP binding"/>
    <property type="evidence" value="ECO:0007669"/>
    <property type="project" value="InterPro"/>
</dbReference>
<dbReference type="EMBL" id="CM007890">
    <property type="protein sequence ID" value="OTG36099.1"/>
    <property type="molecule type" value="Genomic_DNA"/>
</dbReference>
<name>A0A251VL92_HELAN</name>
<sequence>MTTEIQERMQPRPSEDLVETNQQLVNDVFEINKRSAPTPPLKTSTPNYFEEKKRDSKRFSTPQPQRVEREQEYKGKLLVRRKSMLDFRSPSICAPPTHFNITKLHEHKIRKKRTSWQKLFDRVGGKVSSVEIDQDRMVDLSKLFLGSRFAHGAHSQLYHGMYKDETVAVKILRVRDEDENTELGTRLESQFIREVALLSCLHHQNVIKFIAAGRQPRVFCVITEYLSKGSLRAYLHKLEDNNVEDKGILSFEMIVKMALDIARGMEYVHSQGVIHRDLKPENILVTQDFQLKIADFGVSCEEGYCDVVSDDPGTYRWMAPEMIKKKPHDRKVDVYGFGLILWEMVAGAIPYKDMTSIQAAFAVMHKSLRPTIPPKCPPAMKTLIQLCWSPDPRKRPEFLKVVKVLEEFERLLAQQGNFNHFQYPTCLDQRKIHHQQMNVPTPKPRFS</sequence>
<dbReference type="Pfam" id="PF07714">
    <property type="entry name" value="PK_Tyr_Ser-Thr"/>
    <property type="match status" value="1"/>
</dbReference>
<dbReference type="OMA" id="THFNITK"/>
<dbReference type="Proteomes" id="UP000215914">
    <property type="component" value="Chromosome 1"/>
</dbReference>
<evidence type="ECO:0000259" key="2">
    <source>
        <dbReference type="PROSITE" id="PS50011"/>
    </source>
</evidence>
<evidence type="ECO:0000313" key="4">
    <source>
        <dbReference type="Proteomes" id="UP000215914"/>
    </source>
</evidence>
<feature type="compositionally biased region" description="Basic and acidic residues" evidence="1">
    <location>
        <begin position="49"/>
        <end position="58"/>
    </location>
</feature>
<dbReference type="AlphaFoldDB" id="A0A251VL92"/>